<accession>A0A1W0E3A4</accession>
<gene>
    <name evidence="2" type="ORF">EHP00_733</name>
</gene>
<dbReference type="VEuPathDB" id="MicrosporidiaDB:EHP00_733"/>
<sequence>MINIMEIYVIKNYKFIKLFCFIHEGILNYTDNNLDALKNEQSNILANNHFLSIDIEFIKNIFKDLEKNHGETRDLLLKLEGDIVELQKRIDEEEEKAALEEQLTQLHIDLIHLNHQKTETNFKLVSLESKLLLLKKEMDILNNF</sequence>
<evidence type="ECO:0000313" key="2">
    <source>
        <dbReference type="EMBL" id="OQS53713.1"/>
    </source>
</evidence>
<dbReference type="Proteomes" id="UP000192758">
    <property type="component" value="Unassembled WGS sequence"/>
</dbReference>
<evidence type="ECO:0000313" key="3">
    <source>
        <dbReference type="Proteomes" id="UP000192758"/>
    </source>
</evidence>
<evidence type="ECO:0000256" key="1">
    <source>
        <dbReference type="SAM" id="Coils"/>
    </source>
</evidence>
<organism evidence="2 3">
    <name type="scientific">Ecytonucleospora hepatopenaei</name>
    <dbReference type="NCBI Taxonomy" id="646526"/>
    <lineage>
        <taxon>Eukaryota</taxon>
        <taxon>Fungi</taxon>
        <taxon>Fungi incertae sedis</taxon>
        <taxon>Microsporidia</taxon>
        <taxon>Enterocytozoonidae</taxon>
        <taxon>Ecytonucleospora</taxon>
    </lineage>
</organism>
<name>A0A1W0E3A4_9MICR</name>
<dbReference type="EMBL" id="MNPJ01000026">
    <property type="protein sequence ID" value="OQS53713.1"/>
    <property type="molecule type" value="Genomic_DNA"/>
</dbReference>
<protein>
    <submittedName>
        <fullName evidence="2">Uncharacterized protein</fullName>
    </submittedName>
</protein>
<keyword evidence="1" id="KW-0175">Coiled coil</keyword>
<reference evidence="2 3" key="1">
    <citation type="journal article" date="2017" name="Environ. Microbiol.">
        <title>Decay of the glycolytic pathway and adaptation to intranuclear parasitism within Enterocytozoonidae microsporidia.</title>
        <authorList>
            <person name="Wiredu Boakye D."/>
            <person name="Jaroenlak P."/>
            <person name="Prachumwat A."/>
            <person name="Williams T.A."/>
            <person name="Bateman K.S."/>
            <person name="Itsathitphaisarn O."/>
            <person name="Sritunyalucksana K."/>
            <person name="Paszkiewicz K.H."/>
            <person name="Moore K.A."/>
            <person name="Stentiford G.D."/>
            <person name="Williams B.A."/>
        </authorList>
    </citation>
    <scope>NUCLEOTIDE SEQUENCE [LARGE SCALE GENOMIC DNA]</scope>
    <source>
        <strain evidence="2 3">TH1</strain>
    </source>
</reference>
<proteinExistence type="predicted"/>
<comment type="caution">
    <text evidence="2">The sequence shown here is derived from an EMBL/GenBank/DDBJ whole genome shotgun (WGS) entry which is preliminary data.</text>
</comment>
<dbReference type="AlphaFoldDB" id="A0A1W0E3A4"/>
<feature type="coiled-coil region" evidence="1">
    <location>
        <begin position="76"/>
        <end position="116"/>
    </location>
</feature>
<keyword evidence="3" id="KW-1185">Reference proteome</keyword>